<dbReference type="EMBL" id="LSDG01000045">
    <property type="protein sequence ID" value="KXB64987.1"/>
    <property type="molecule type" value="Genomic_DNA"/>
</dbReference>
<protein>
    <submittedName>
        <fullName evidence="1">Uncharacterized protein</fullName>
    </submittedName>
</protein>
<sequence>MHYVRELYLTNLTPDERGEVEQILLPLFQFLKIDRFKFE</sequence>
<organism evidence="1 2">
    <name type="scientific">Aedoeadaptatus coxii</name>
    <dbReference type="NCBI Taxonomy" id="755172"/>
    <lineage>
        <taxon>Bacteria</taxon>
        <taxon>Bacillati</taxon>
        <taxon>Bacillota</taxon>
        <taxon>Tissierellia</taxon>
        <taxon>Tissierellales</taxon>
        <taxon>Peptoniphilaceae</taxon>
        <taxon>Aedoeadaptatus</taxon>
    </lineage>
</organism>
<reference evidence="2" key="1">
    <citation type="submission" date="2016-01" db="EMBL/GenBank/DDBJ databases">
        <authorList>
            <person name="Mitreva M."/>
            <person name="Pepin K.H."/>
            <person name="Mihindukulasuriya K.A."/>
            <person name="Fulton R."/>
            <person name="Fronick C."/>
            <person name="O'Laughlin M."/>
            <person name="Miner T."/>
            <person name="Herter B."/>
            <person name="Rosa B.A."/>
            <person name="Cordes M."/>
            <person name="Tomlinson C."/>
            <person name="Wollam A."/>
            <person name="Palsikar V.B."/>
            <person name="Mardis E.R."/>
            <person name="Wilson R.K."/>
        </authorList>
    </citation>
    <scope>NUCLEOTIDE SEQUENCE [LARGE SCALE GENOMIC DNA]</scope>
    <source>
        <strain evidence="2">DNF00729</strain>
    </source>
</reference>
<accession>A0A134AB94</accession>
<dbReference type="AlphaFoldDB" id="A0A134AB94"/>
<keyword evidence="2" id="KW-1185">Reference proteome</keyword>
<comment type="caution">
    <text evidence="1">The sequence shown here is derived from an EMBL/GenBank/DDBJ whole genome shotgun (WGS) entry which is preliminary data.</text>
</comment>
<name>A0A134AB94_9FIRM</name>
<gene>
    <name evidence="1" type="ORF">HMPREF1863_01493</name>
</gene>
<evidence type="ECO:0000313" key="2">
    <source>
        <dbReference type="Proteomes" id="UP000070442"/>
    </source>
</evidence>
<proteinExistence type="predicted"/>
<evidence type="ECO:0000313" key="1">
    <source>
        <dbReference type="EMBL" id="KXB64987.1"/>
    </source>
</evidence>
<dbReference type="STRING" id="755172.HMPREF1863_01493"/>
<dbReference type="Proteomes" id="UP000070442">
    <property type="component" value="Unassembled WGS sequence"/>
</dbReference>